<dbReference type="InterPro" id="IPR029032">
    <property type="entry name" value="AhpD-like"/>
</dbReference>
<comment type="caution">
    <text evidence="2">The sequence shown here is derived from an EMBL/GenBank/DDBJ whole genome shotgun (WGS) entry which is preliminary data.</text>
</comment>
<dbReference type="AlphaFoldDB" id="A0A917CRK8"/>
<feature type="domain" description="Carboxymuconolactone decarboxylase-like" evidence="1">
    <location>
        <begin position="31"/>
        <end position="98"/>
    </location>
</feature>
<reference evidence="2" key="1">
    <citation type="journal article" date="2014" name="Int. J. Syst. Evol. Microbiol.">
        <title>Complete genome sequence of Corynebacterium casei LMG S-19264T (=DSM 44701T), isolated from a smear-ripened cheese.</title>
        <authorList>
            <consortium name="US DOE Joint Genome Institute (JGI-PGF)"/>
            <person name="Walter F."/>
            <person name="Albersmeier A."/>
            <person name="Kalinowski J."/>
            <person name="Ruckert C."/>
        </authorList>
    </citation>
    <scope>NUCLEOTIDE SEQUENCE</scope>
    <source>
        <strain evidence="2">CCM 7905</strain>
    </source>
</reference>
<dbReference type="RefSeq" id="WP_188543340.1">
    <property type="nucleotide sequence ID" value="NZ_BMCU01000001.1"/>
</dbReference>
<dbReference type="Pfam" id="PF02627">
    <property type="entry name" value="CMD"/>
    <property type="match status" value="1"/>
</dbReference>
<dbReference type="PANTHER" id="PTHR34846">
    <property type="entry name" value="4-CARBOXYMUCONOLACTONE DECARBOXYLASE FAMILY PROTEIN (AFU_ORTHOLOGUE AFUA_6G11590)"/>
    <property type="match status" value="1"/>
</dbReference>
<evidence type="ECO:0000313" key="2">
    <source>
        <dbReference type="EMBL" id="GGF96197.1"/>
    </source>
</evidence>
<proteinExistence type="predicted"/>
<dbReference type="PANTHER" id="PTHR34846:SF10">
    <property type="entry name" value="CYTOPLASMIC PROTEIN"/>
    <property type="match status" value="1"/>
</dbReference>
<organism evidence="2 3">
    <name type="scientific">Rhodococcoides trifolii</name>
    <dbReference type="NCBI Taxonomy" id="908250"/>
    <lineage>
        <taxon>Bacteria</taxon>
        <taxon>Bacillati</taxon>
        <taxon>Actinomycetota</taxon>
        <taxon>Actinomycetes</taxon>
        <taxon>Mycobacteriales</taxon>
        <taxon>Nocardiaceae</taxon>
        <taxon>Rhodococcoides</taxon>
    </lineage>
</organism>
<sequence>MTTRVFLDKAAPTAYKHLGAVALDVKNQAEHAGLGRIVMELVNVRVSQMNRCVFCLDLHTRAARNAGETDRRLAVLPAWRDATIFSDEERAALEIAEAVTSVAGEHLSDEQYDRLRHVLGEEKLTVLIWAAITINAFNRVSVLSKHPLPKEK</sequence>
<dbReference type="GO" id="GO:0051920">
    <property type="term" value="F:peroxiredoxin activity"/>
    <property type="evidence" value="ECO:0007669"/>
    <property type="project" value="InterPro"/>
</dbReference>
<accession>A0A917CRK8</accession>
<dbReference type="Proteomes" id="UP000654257">
    <property type="component" value="Unassembled WGS sequence"/>
</dbReference>
<dbReference type="InterPro" id="IPR003779">
    <property type="entry name" value="CMD-like"/>
</dbReference>
<evidence type="ECO:0000313" key="3">
    <source>
        <dbReference type="Proteomes" id="UP000654257"/>
    </source>
</evidence>
<protein>
    <submittedName>
        <fullName evidence="2">Alkyl hydroperoxide reductase AhpD</fullName>
    </submittedName>
</protein>
<gene>
    <name evidence="2" type="ORF">GCM10007304_07690</name>
</gene>
<dbReference type="SUPFAM" id="SSF69118">
    <property type="entry name" value="AhpD-like"/>
    <property type="match status" value="1"/>
</dbReference>
<keyword evidence="3" id="KW-1185">Reference proteome</keyword>
<dbReference type="InterPro" id="IPR004675">
    <property type="entry name" value="AhpD_core"/>
</dbReference>
<evidence type="ECO:0000259" key="1">
    <source>
        <dbReference type="Pfam" id="PF02627"/>
    </source>
</evidence>
<reference evidence="2" key="2">
    <citation type="submission" date="2020-09" db="EMBL/GenBank/DDBJ databases">
        <authorList>
            <person name="Sun Q."/>
            <person name="Sedlacek I."/>
        </authorList>
    </citation>
    <scope>NUCLEOTIDE SEQUENCE</scope>
    <source>
        <strain evidence="2">CCM 7905</strain>
    </source>
</reference>
<dbReference type="Gene3D" id="1.20.1290.10">
    <property type="entry name" value="AhpD-like"/>
    <property type="match status" value="1"/>
</dbReference>
<dbReference type="NCBIfam" id="TIGR00778">
    <property type="entry name" value="ahpD_dom"/>
    <property type="match status" value="1"/>
</dbReference>
<dbReference type="EMBL" id="BMCU01000001">
    <property type="protein sequence ID" value="GGF96197.1"/>
    <property type="molecule type" value="Genomic_DNA"/>
</dbReference>
<name>A0A917CRK8_9NOCA</name>